<protein>
    <submittedName>
        <fullName evidence="5">Multidrug resistance protein MdtA</fullName>
    </submittedName>
</protein>
<feature type="domain" description="Multidrug resistance protein MdtA-like barrel-sandwich hybrid" evidence="4">
    <location>
        <begin position="85"/>
        <end position="260"/>
    </location>
</feature>
<dbReference type="PANTHER" id="PTHR30469:SF12">
    <property type="entry name" value="MULTIDRUG RESISTANCE PROTEIN MDTA"/>
    <property type="match status" value="1"/>
</dbReference>
<feature type="transmembrane region" description="Helical" evidence="3">
    <location>
        <begin position="20"/>
        <end position="38"/>
    </location>
</feature>
<dbReference type="PANTHER" id="PTHR30469">
    <property type="entry name" value="MULTIDRUG RESISTANCE PROTEIN MDTA"/>
    <property type="match status" value="1"/>
</dbReference>
<keyword evidence="3" id="KW-1133">Transmembrane helix</keyword>
<dbReference type="GO" id="GO:1990281">
    <property type="term" value="C:efflux pump complex"/>
    <property type="evidence" value="ECO:0007669"/>
    <property type="project" value="TreeGrafter"/>
</dbReference>
<dbReference type="EMBL" id="CP037423">
    <property type="protein sequence ID" value="QDV40851.1"/>
    <property type="molecule type" value="Genomic_DNA"/>
</dbReference>
<proteinExistence type="predicted"/>
<dbReference type="InterPro" id="IPR058625">
    <property type="entry name" value="MdtA-like_BSH"/>
</dbReference>
<keyword evidence="1" id="KW-0175">Coiled coil</keyword>
<dbReference type="Proteomes" id="UP000319004">
    <property type="component" value="Chromosome"/>
</dbReference>
<evidence type="ECO:0000313" key="5">
    <source>
        <dbReference type="EMBL" id="QDV40851.1"/>
    </source>
</evidence>
<dbReference type="Gene3D" id="1.10.287.470">
    <property type="entry name" value="Helix hairpin bin"/>
    <property type="match status" value="1"/>
</dbReference>
<evidence type="ECO:0000259" key="4">
    <source>
        <dbReference type="Pfam" id="PF25917"/>
    </source>
</evidence>
<dbReference type="Gene3D" id="2.40.420.20">
    <property type="match status" value="1"/>
</dbReference>
<feature type="region of interest" description="Disordered" evidence="2">
    <location>
        <begin position="458"/>
        <end position="507"/>
    </location>
</feature>
<keyword evidence="3" id="KW-0812">Transmembrane</keyword>
<feature type="coiled-coil region" evidence="1">
    <location>
        <begin position="122"/>
        <end position="156"/>
    </location>
</feature>
<name>A0A518HJ21_9BACT</name>
<sequence length="507" mass="56155">MANNTRNRLFQFVKRAGRRLLLVPPLLVGVAIAVWIVGNRPQPEREVADEASRMLRIIEVPVVDVLPQVVGYGTATPGKTWQAVAQVDGQIVEVHPELESGSFVSKNQLLLKIDPTEYQYAVAQLEAEILQAKALIEELTRTEENLQASLKIEREALSVTQREMERSEQLLARDAISQTDVDAQQRSVLTQQQRLQEQTSALNLLPARKLSQQANLELKQAQLAQAQLDLKHTEIRAPFDCRLGTVTLDVDQYVGTGQSLFEAYSNDLVEVEAQTPMREVRRLIRNPTGRAALEEITMQRVRDIFDVQAIVEMASTDIPARWSARFMRVRESLDPQTRSLSMVVGVDDPYEQVVPGVRPPLLQGTYCRVTFTGQAWPGQVIVPRHALHDGHVYVLDGEQRLRRQLVEVEFQQGEFAVISSGLVGGETLVVSDPRPAIAGMLVEPVTDHPLRERLIAGARGTDAGSPPPLPEQRRSEVEGSEVEGSEVEGSEVEGSDVEGSEVGGSDD</sequence>
<dbReference type="Gene3D" id="2.40.50.100">
    <property type="match status" value="1"/>
</dbReference>
<evidence type="ECO:0000256" key="2">
    <source>
        <dbReference type="SAM" id="MobiDB-lite"/>
    </source>
</evidence>
<keyword evidence="3" id="KW-0472">Membrane</keyword>
<dbReference type="GO" id="GO:0015562">
    <property type="term" value="F:efflux transmembrane transporter activity"/>
    <property type="evidence" value="ECO:0007669"/>
    <property type="project" value="TreeGrafter"/>
</dbReference>
<evidence type="ECO:0000256" key="1">
    <source>
        <dbReference type="SAM" id="Coils"/>
    </source>
</evidence>
<organism evidence="5 6">
    <name type="scientific">Stieleria neptunia</name>
    <dbReference type="NCBI Taxonomy" id="2527979"/>
    <lineage>
        <taxon>Bacteria</taxon>
        <taxon>Pseudomonadati</taxon>
        <taxon>Planctomycetota</taxon>
        <taxon>Planctomycetia</taxon>
        <taxon>Pirellulales</taxon>
        <taxon>Pirellulaceae</taxon>
        <taxon>Stieleria</taxon>
    </lineage>
</organism>
<dbReference type="Gene3D" id="2.40.30.170">
    <property type="match status" value="1"/>
</dbReference>
<dbReference type="AlphaFoldDB" id="A0A518HJ21"/>
<keyword evidence="6" id="KW-1185">Reference proteome</keyword>
<dbReference type="Pfam" id="PF25917">
    <property type="entry name" value="BSH_RND"/>
    <property type="match status" value="1"/>
</dbReference>
<evidence type="ECO:0000313" key="6">
    <source>
        <dbReference type="Proteomes" id="UP000319004"/>
    </source>
</evidence>
<accession>A0A518HJ21</accession>
<dbReference type="OrthoDB" id="5645220at2"/>
<feature type="compositionally biased region" description="Acidic residues" evidence="2">
    <location>
        <begin position="478"/>
        <end position="507"/>
    </location>
</feature>
<evidence type="ECO:0000256" key="3">
    <source>
        <dbReference type="SAM" id="Phobius"/>
    </source>
</evidence>
<dbReference type="KEGG" id="snep:Enr13x_06870"/>
<reference evidence="5 6" key="1">
    <citation type="submission" date="2019-03" db="EMBL/GenBank/DDBJ databases">
        <title>Deep-cultivation of Planctomycetes and their phenomic and genomic characterization uncovers novel biology.</title>
        <authorList>
            <person name="Wiegand S."/>
            <person name="Jogler M."/>
            <person name="Boedeker C."/>
            <person name="Pinto D."/>
            <person name="Vollmers J."/>
            <person name="Rivas-Marin E."/>
            <person name="Kohn T."/>
            <person name="Peeters S.H."/>
            <person name="Heuer A."/>
            <person name="Rast P."/>
            <person name="Oberbeckmann S."/>
            <person name="Bunk B."/>
            <person name="Jeske O."/>
            <person name="Meyerdierks A."/>
            <person name="Storesund J.E."/>
            <person name="Kallscheuer N."/>
            <person name="Luecker S."/>
            <person name="Lage O.M."/>
            <person name="Pohl T."/>
            <person name="Merkel B.J."/>
            <person name="Hornburger P."/>
            <person name="Mueller R.-W."/>
            <person name="Bruemmer F."/>
            <person name="Labrenz M."/>
            <person name="Spormann A.M."/>
            <person name="Op den Camp H."/>
            <person name="Overmann J."/>
            <person name="Amann R."/>
            <person name="Jetten M.S.M."/>
            <person name="Mascher T."/>
            <person name="Medema M.H."/>
            <person name="Devos D.P."/>
            <person name="Kaster A.-K."/>
            <person name="Ovreas L."/>
            <person name="Rohde M."/>
            <person name="Galperin M.Y."/>
            <person name="Jogler C."/>
        </authorList>
    </citation>
    <scope>NUCLEOTIDE SEQUENCE [LARGE SCALE GENOMIC DNA]</scope>
    <source>
        <strain evidence="5 6">Enr13</strain>
    </source>
</reference>
<gene>
    <name evidence="5" type="primary">mdtA_1</name>
    <name evidence="5" type="ORF">Enr13x_06870</name>
</gene>
<dbReference type="SUPFAM" id="SSF111369">
    <property type="entry name" value="HlyD-like secretion proteins"/>
    <property type="match status" value="1"/>
</dbReference>